<protein>
    <submittedName>
        <fullName evidence="2">Uncharacterized protein</fullName>
    </submittedName>
</protein>
<keyword evidence="1" id="KW-1133">Transmembrane helix</keyword>
<sequence length="38" mass="4118">AIKRLSKRIGEINKSIKVAALLSFGVIVMLLSLSEFTA</sequence>
<keyword evidence="1" id="KW-0472">Membrane</keyword>
<gene>
    <name evidence="2" type="ORF">LCGC14_2722250</name>
</gene>
<evidence type="ECO:0000256" key="1">
    <source>
        <dbReference type="SAM" id="Phobius"/>
    </source>
</evidence>
<keyword evidence="1" id="KW-0812">Transmembrane</keyword>
<comment type="caution">
    <text evidence="2">The sequence shown here is derived from an EMBL/GenBank/DDBJ whole genome shotgun (WGS) entry which is preliminary data.</text>
</comment>
<dbReference type="AlphaFoldDB" id="A0A0F8ZXD4"/>
<proteinExistence type="predicted"/>
<feature type="transmembrane region" description="Helical" evidence="1">
    <location>
        <begin position="12"/>
        <end position="33"/>
    </location>
</feature>
<organism evidence="2">
    <name type="scientific">marine sediment metagenome</name>
    <dbReference type="NCBI Taxonomy" id="412755"/>
    <lineage>
        <taxon>unclassified sequences</taxon>
        <taxon>metagenomes</taxon>
        <taxon>ecological metagenomes</taxon>
    </lineage>
</organism>
<accession>A0A0F8ZXD4</accession>
<reference evidence="2" key="1">
    <citation type="journal article" date="2015" name="Nature">
        <title>Complex archaea that bridge the gap between prokaryotes and eukaryotes.</title>
        <authorList>
            <person name="Spang A."/>
            <person name="Saw J.H."/>
            <person name="Jorgensen S.L."/>
            <person name="Zaremba-Niedzwiedzka K."/>
            <person name="Martijn J."/>
            <person name="Lind A.E."/>
            <person name="van Eijk R."/>
            <person name="Schleper C."/>
            <person name="Guy L."/>
            <person name="Ettema T.J."/>
        </authorList>
    </citation>
    <scope>NUCLEOTIDE SEQUENCE</scope>
</reference>
<name>A0A0F8ZXD4_9ZZZZ</name>
<dbReference type="EMBL" id="LAZR01049067">
    <property type="protein sequence ID" value="KKK90515.1"/>
    <property type="molecule type" value="Genomic_DNA"/>
</dbReference>
<feature type="non-terminal residue" evidence="2">
    <location>
        <position position="1"/>
    </location>
</feature>
<evidence type="ECO:0000313" key="2">
    <source>
        <dbReference type="EMBL" id="KKK90515.1"/>
    </source>
</evidence>